<feature type="compositionally biased region" description="Basic residues" evidence="5">
    <location>
        <begin position="107"/>
        <end position="130"/>
    </location>
</feature>
<dbReference type="SMART" id="SM01155">
    <property type="entry name" value="DUF1713"/>
    <property type="match status" value="1"/>
</dbReference>
<dbReference type="Pfam" id="PF08213">
    <property type="entry name" value="COX24_C"/>
    <property type="match status" value="1"/>
</dbReference>
<gene>
    <name evidence="8" type="primary">LOC116195334</name>
</gene>
<protein>
    <recommendedName>
        <fullName evidence="4">Small ribosomal subunit protein mS38</fullName>
    </recommendedName>
</protein>
<dbReference type="RefSeq" id="XP_031380313.1">
    <property type="nucleotide sequence ID" value="XM_031524453.1"/>
</dbReference>
<comment type="subcellular location">
    <subcellularLocation>
        <location evidence="1">Mitochondrion</location>
    </subcellularLocation>
</comment>
<evidence type="ECO:0000313" key="7">
    <source>
        <dbReference type="Proteomes" id="UP000515151"/>
    </source>
</evidence>
<evidence type="ECO:0000256" key="2">
    <source>
        <dbReference type="ARBA" id="ARBA00023128"/>
    </source>
</evidence>
<comment type="similarity">
    <text evidence="3">Belongs to the mitochondrion-specific ribosomal protein mS38 family.</text>
</comment>
<accession>A0A6P8CI28</accession>
<dbReference type="GeneID" id="116195334"/>
<reference evidence="7" key="1">
    <citation type="journal article" date="2020" name="Plant Biotechnol. J.">
        <title>The pomegranate (Punica granatum L.) draft genome dissects genetic divergence between soft- and hard-seeded cultivars.</title>
        <authorList>
            <person name="Luo X."/>
            <person name="Li H."/>
            <person name="Wu Z."/>
            <person name="Yao W."/>
            <person name="Zhao P."/>
            <person name="Cao D."/>
            <person name="Yu H."/>
            <person name="Li K."/>
            <person name="Poudel K."/>
            <person name="Zhao D."/>
            <person name="Zhang F."/>
            <person name="Xia X."/>
            <person name="Chen L."/>
            <person name="Wang Q."/>
            <person name="Jing D."/>
            <person name="Cao S."/>
        </authorList>
    </citation>
    <scope>NUCLEOTIDE SEQUENCE [LARGE SCALE GENOMIC DNA]</scope>
    <source>
        <strain evidence="7">cv. Tunisia</strain>
    </source>
</reference>
<dbReference type="GO" id="GO:0005739">
    <property type="term" value="C:mitochondrion"/>
    <property type="evidence" value="ECO:0007669"/>
    <property type="project" value="UniProtKB-SubCell"/>
</dbReference>
<organism evidence="7 8">
    <name type="scientific">Punica granatum</name>
    <name type="common">Pomegranate</name>
    <dbReference type="NCBI Taxonomy" id="22663"/>
    <lineage>
        <taxon>Eukaryota</taxon>
        <taxon>Viridiplantae</taxon>
        <taxon>Streptophyta</taxon>
        <taxon>Embryophyta</taxon>
        <taxon>Tracheophyta</taxon>
        <taxon>Spermatophyta</taxon>
        <taxon>Magnoliopsida</taxon>
        <taxon>eudicotyledons</taxon>
        <taxon>Gunneridae</taxon>
        <taxon>Pentapetalae</taxon>
        <taxon>rosids</taxon>
        <taxon>malvids</taxon>
        <taxon>Myrtales</taxon>
        <taxon>Lythraceae</taxon>
        <taxon>Punica</taxon>
    </lineage>
</organism>
<evidence type="ECO:0000256" key="5">
    <source>
        <dbReference type="SAM" id="MobiDB-lite"/>
    </source>
</evidence>
<dbReference type="Proteomes" id="UP000515151">
    <property type="component" value="Chromosome 2"/>
</dbReference>
<feature type="region of interest" description="Disordered" evidence="5">
    <location>
        <begin position="103"/>
        <end position="130"/>
    </location>
</feature>
<keyword evidence="7" id="KW-1185">Reference proteome</keyword>
<evidence type="ECO:0000256" key="1">
    <source>
        <dbReference type="ARBA" id="ARBA00004173"/>
    </source>
</evidence>
<dbReference type="PANTHER" id="PTHR32035:SF3">
    <property type="entry name" value="SMALL RIBOSOMAL SUBUNIT PROTEIN MS38"/>
    <property type="match status" value="1"/>
</dbReference>
<keyword evidence="2" id="KW-0496">Mitochondrion</keyword>
<evidence type="ECO:0000256" key="3">
    <source>
        <dbReference type="ARBA" id="ARBA00035647"/>
    </source>
</evidence>
<dbReference type="AlphaFoldDB" id="A0A6P8CI28"/>
<name>A0A6P8CI28_PUNGR</name>
<evidence type="ECO:0000259" key="6">
    <source>
        <dbReference type="SMART" id="SM01155"/>
    </source>
</evidence>
<sequence length="130" mass="14548">MASTLQKFLRQANLTRAISTLQGPARPHQFPALRILDSHIAQPGLLGQFLGRPTTESSAQTRPPAFFPSFPLGFCSGPIYVNLAAEPDADGVVSDESDGTMWADSVKKKRKKKMNKHKYKKLRKRLRRQT</sequence>
<evidence type="ECO:0000313" key="8">
    <source>
        <dbReference type="RefSeq" id="XP_031380313.1"/>
    </source>
</evidence>
<feature type="domain" description="Ribosomal protein mS38 C-terminal" evidence="6">
    <location>
        <begin position="102"/>
        <end position="129"/>
    </location>
</feature>
<proteinExistence type="inferred from homology"/>
<dbReference type="InterPro" id="IPR013177">
    <property type="entry name" value="Ribosomal_mS38_C"/>
</dbReference>
<evidence type="ECO:0000256" key="4">
    <source>
        <dbReference type="ARBA" id="ARBA00035682"/>
    </source>
</evidence>
<reference evidence="8" key="2">
    <citation type="submission" date="2025-08" db="UniProtKB">
        <authorList>
            <consortium name="RefSeq"/>
        </authorList>
    </citation>
    <scope>IDENTIFICATION</scope>
    <source>
        <tissue evidence="8">Leaf</tissue>
    </source>
</reference>
<dbReference type="PANTHER" id="PTHR32035">
    <property type="entry name" value="AURORA KINASE A-INTERACTING PROTEIN"/>
    <property type="match status" value="1"/>
</dbReference>